<proteinExistence type="predicted"/>
<evidence type="ECO:0000313" key="1">
    <source>
        <dbReference type="EMBL" id="MBX26171.1"/>
    </source>
</evidence>
<protein>
    <submittedName>
        <fullName evidence="1">Uncharacterized protein</fullName>
    </submittedName>
</protein>
<reference evidence="1" key="1">
    <citation type="submission" date="2018-02" db="EMBL/GenBank/DDBJ databases">
        <title>Rhizophora mucronata_Transcriptome.</title>
        <authorList>
            <person name="Meera S.P."/>
            <person name="Sreeshan A."/>
            <person name="Augustine A."/>
        </authorList>
    </citation>
    <scope>NUCLEOTIDE SEQUENCE</scope>
    <source>
        <tissue evidence="1">Leaf</tissue>
    </source>
</reference>
<accession>A0A2P2M7F5</accession>
<sequence>MLSQLWFFPYKNFQSCSVHKVEIKLKLKQTIPFSLVSFFPLKGKSPYENDQAKVLFFHIKPGAKKKQIHENAPTTGSHPWGRFDYKTENVLSGHPALNAQAFLKLNPPVPPGKTRQ</sequence>
<organism evidence="1">
    <name type="scientific">Rhizophora mucronata</name>
    <name type="common">Asiatic mangrove</name>
    <dbReference type="NCBI Taxonomy" id="61149"/>
    <lineage>
        <taxon>Eukaryota</taxon>
        <taxon>Viridiplantae</taxon>
        <taxon>Streptophyta</taxon>
        <taxon>Embryophyta</taxon>
        <taxon>Tracheophyta</taxon>
        <taxon>Spermatophyta</taxon>
        <taxon>Magnoliopsida</taxon>
        <taxon>eudicotyledons</taxon>
        <taxon>Gunneridae</taxon>
        <taxon>Pentapetalae</taxon>
        <taxon>rosids</taxon>
        <taxon>fabids</taxon>
        <taxon>Malpighiales</taxon>
        <taxon>Rhizophoraceae</taxon>
        <taxon>Rhizophora</taxon>
    </lineage>
</organism>
<dbReference type="AlphaFoldDB" id="A0A2P2M7F5"/>
<name>A0A2P2M7F5_RHIMU</name>
<dbReference type="EMBL" id="GGEC01045687">
    <property type="protein sequence ID" value="MBX26171.1"/>
    <property type="molecule type" value="Transcribed_RNA"/>
</dbReference>